<evidence type="ECO:0000256" key="10">
    <source>
        <dbReference type="SAM" id="MobiDB-lite"/>
    </source>
</evidence>
<dbReference type="PANTHER" id="PTHR15271:SF4">
    <property type="entry name" value="CHROMATIN ASSEMBLY FACTOR 1 SUBUNIT B"/>
    <property type="match status" value="1"/>
</dbReference>
<evidence type="ECO:0000256" key="1">
    <source>
        <dbReference type="ARBA" id="ARBA00004123"/>
    </source>
</evidence>
<dbReference type="Gene3D" id="2.130.10.10">
    <property type="entry name" value="YVTN repeat-like/Quinoprotein amine dehydrogenase"/>
    <property type="match status" value="2"/>
</dbReference>
<feature type="compositionally biased region" description="Polar residues" evidence="10">
    <location>
        <begin position="1248"/>
        <end position="1273"/>
    </location>
</feature>
<dbReference type="GO" id="GO:0006281">
    <property type="term" value="P:DNA repair"/>
    <property type="evidence" value="ECO:0007669"/>
    <property type="project" value="UniProtKB-KW"/>
</dbReference>
<dbReference type="GO" id="GO:0006335">
    <property type="term" value="P:DNA replication-dependent chromatin assembly"/>
    <property type="evidence" value="ECO:0007669"/>
    <property type="project" value="InterPro"/>
</dbReference>
<dbReference type="SUPFAM" id="SSF50685">
    <property type="entry name" value="Barwin-like endoglucanases"/>
    <property type="match status" value="1"/>
</dbReference>
<dbReference type="InterPro" id="IPR015943">
    <property type="entry name" value="WD40/YVTN_repeat-like_dom_sf"/>
</dbReference>
<evidence type="ECO:0000259" key="11">
    <source>
        <dbReference type="Pfam" id="PF24105"/>
    </source>
</evidence>
<evidence type="ECO:0000313" key="13">
    <source>
        <dbReference type="Proteomes" id="UP000238274"/>
    </source>
</evidence>
<feature type="region of interest" description="Disordered" evidence="10">
    <location>
        <begin position="1244"/>
        <end position="1297"/>
    </location>
</feature>
<evidence type="ECO:0000256" key="6">
    <source>
        <dbReference type="ARBA" id="ARBA00022853"/>
    </source>
</evidence>
<comment type="subcellular location">
    <subcellularLocation>
        <location evidence="1">Nucleus</location>
    </subcellularLocation>
</comment>
<keyword evidence="5" id="KW-0227">DNA damage</keyword>
<dbReference type="SUPFAM" id="SSF50978">
    <property type="entry name" value="WD40 repeat-like"/>
    <property type="match status" value="1"/>
</dbReference>
<feature type="repeat" description="WD" evidence="9">
    <location>
        <begin position="696"/>
        <end position="730"/>
    </location>
</feature>
<feature type="domain" description="CAF1B/HIR1 beta-propeller" evidence="11">
    <location>
        <begin position="1076"/>
        <end position="1191"/>
    </location>
</feature>
<keyword evidence="13" id="KW-1185">Reference proteome</keyword>
<dbReference type="InterPro" id="IPR001680">
    <property type="entry name" value="WD40_rpt"/>
</dbReference>
<proteinExistence type="inferred from homology"/>
<evidence type="ECO:0000256" key="7">
    <source>
        <dbReference type="ARBA" id="ARBA00023204"/>
    </source>
</evidence>
<feature type="region of interest" description="Disordered" evidence="10">
    <location>
        <begin position="1007"/>
        <end position="1026"/>
    </location>
</feature>
<feature type="region of interest" description="Disordered" evidence="10">
    <location>
        <begin position="22"/>
        <end position="123"/>
    </location>
</feature>
<keyword evidence="6" id="KW-0156">Chromatin regulator</keyword>
<feature type="region of interest" description="Disordered" evidence="10">
    <location>
        <begin position="958"/>
        <end position="1001"/>
    </location>
</feature>
<evidence type="ECO:0000313" key="12">
    <source>
        <dbReference type="EMBL" id="POW19330.1"/>
    </source>
</evidence>
<comment type="caution">
    <text evidence="12">The sequence shown here is derived from an EMBL/GenBank/DDBJ whole genome shotgun (WGS) entry which is preliminary data.</text>
</comment>
<dbReference type="PROSITE" id="PS50082">
    <property type="entry name" value="WD_REPEATS_2"/>
    <property type="match status" value="3"/>
</dbReference>
<feature type="domain" description="CAF1B/HIR1 beta-propeller" evidence="11">
    <location>
        <begin position="583"/>
        <end position="743"/>
    </location>
</feature>
<feature type="repeat" description="WD" evidence="9">
    <location>
        <begin position="591"/>
        <end position="622"/>
    </location>
</feature>
<gene>
    <name evidence="12" type="ORF">PSHT_04751</name>
</gene>
<evidence type="ECO:0000256" key="9">
    <source>
        <dbReference type="PROSITE-ProRule" id="PRU00221"/>
    </source>
</evidence>
<dbReference type="InterPro" id="IPR036749">
    <property type="entry name" value="Expansin_CBD_sf"/>
</dbReference>
<dbReference type="EMBL" id="PKSM01000050">
    <property type="protein sequence ID" value="POW19330.1"/>
    <property type="molecule type" value="Genomic_DNA"/>
</dbReference>
<reference evidence="12 13" key="1">
    <citation type="submission" date="2017-12" db="EMBL/GenBank/DDBJ databases">
        <title>Gene loss provides genomic basis for host adaptation in cereal stripe rust fungi.</title>
        <authorList>
            <person name="Xia C."/>
        </authorList>
    </citation>
    <scope>NUCLEOTIDE SEQUENCE [LARGE SCALE GENOMIC DNA]</scope>
    <source>
        <strain evidence="12 13">93TX-2</strain>
    </source>
</reference>
<dbReference type="VEuPathDB" id="FungiDB:PSTT_10308"/>
<dbReference type="Gene3D" id="2.60.40.760">
    <property type="entry name" value="Expansin, cellulose-binding-like domain"/>
    <property type="match status" value="1"/>
</dbReference>
<dbReference type="CDD" id="cd22271">
    <property type="entry name" value="DPBB_EXP_N-like"/>
    <property type="match status" value="1"/>
</dbReference>
<evidence type="ECO:0000256" key="8">
    <source>
        <dbReference type="ARBA" id="ARBA00023242"/>
    </source>
</evidence>
<feature type="compositionally biased region" description="Basic and acidic residues" evidence="10">
    <location>
        <begin position="958"/>
        <end position="978"/>
    </location>
</feature>
<comment type="similarity">
    <text evidence="2">Belongs to the WD repeat HIR1 family.</text>
</comment>
<evidence type="ECO:0000256" key="3">
    <source>
        <dbReference type="ARBA" id="ARBA00022574"/>
    </source>
</evidence>
<feature type="region of interest" description="Disordered" evidence="10">
    <location>
        <begin position="1085"/>
        <end position="1115"/>
    </location>
</feature>
<sequence>MQVGQAGTEVAEVDSEALVVVEQPVDSVTPAGDLTTDLGMSVKPKPPNQQAVNYNSIAPDVPDKLNEWGAPSPKADSAPANPVDVNSKEDQTNNPNDSHSKPTEQLENPHAGKTFNDWDGATKSEEKTQVLDYEGKMVIDRPAGEPMQVKPAGQVEPAAQVEPANQVAQEASAPEVSEKPAVDDEWSGCPCLQVYTLDWNYGQHKLRRYNQQASKNVHTHLGVVLLDLVVIVFQALCANPYNGQVFKGQATTDHSPWERGNCLFFGWPQPKGINPIAINAQMWDSSRMCGACIAITNQFGTHMTVVTDQSPVGPTNLDLGEAAWAAVSNHQPSSGIPITWKMVPCNFTAPIQFTNQKGAHPFWTAIQVANSNVPIRSLEARPTDKKSRGWIKLKRNSASNHYGTKCKPIGPSADLRVTCLNGKQIITNNSYGFMGSTSRFFSSWRLGNTCRTTDSSFPQEYSQKMKAKAIEIRWHNTKPIYSTDFQSIPPSNLNSLIPTKSHPYLQSESDKQLQQREIENGAGHVWRLATAGGDNLVMMWLVYPRPTIAQVNQHRNAYQSTGQPTPPTLDPKSILDHKHSHPPIVEYLATLTKHQGVVNVVRFCPRAEMLASAGDDGNVLLWVLSTNPTPAGFGESAADKAYERESWRTRLMLRGPAQCEIYDLAWSPCGDFLLTGDTAKTARIWNVTDGSCIKQIAEHSNFVQGVAWDPLGEYIATQSSDRSMNVYSVQLIKMKAVVRQQTFITLPKTTKLIYIINKPIPGPTCKISITKGKTYIHRARDHSQRVRVLILVAIHPHLPQSHLPKTPKPKLPPRTASNTSNVPESPSRQSSHSRVLSVPPTPTTATRTLFNNDDSSMQPPTEIPNHTSFSTPHVRHKSNSRQSSVVSSSHPMSPSIRAIRSPSPVPPLPAIHVNEERRSSSVLLYGDEGASAFFRRLTWSNDGSTLITPAGRWENRFTESEIDRKSNNGKGKAKEVERGGASGGETSSKKRRRKRTTTNDLIIESDDEADQTGHIGGGHEPSGKENPTVFIYGRGTIDASQTGKINACQPLARLPGHKSSSVAIRFLRSSKRSTESVIHHIQLDHGTPMQEIDLNKPSSSSIRLDQDHQSSLSGAQDSAGILDLPYRMIYAVATHDTVYIYDTQQSTPICLFNNLHFSSFTDLSWTNDGETLVLSSSDGYCSLVIFDKDELGDRLSDEELRVNLPSKVIRSIDNFNDNKEDNNKRNDGQGSLEIVVDNPREGIHRDLQNSNHQSESNTLLPKSNLDSTTNTTTIDKDQGPQKKKKRVALTFEGPVKG</sequence>
<dbReference type="InterPro" id="IPR055410">
    <property type="entry name" value="Beta-prop_CAF1B_HIR1"/>
</dbReference>
<dbReference type="VEuPathDB" id="FungiDB:PSHT_04751"/>
<organism evidence="12 13">
    <name type="scientific">Puccinia striiformis</name>
    <dbReference type="NCBI Taxonomy" id="27350"/>
    <lineage>
        <taxon>Eukaryota</taxon>
        <taxon>Fungi</taxon>
        <taxon>Dikarya</taxon>
        <taxon>Basidiomycota</taxon>
        <taxon>Pucciniomycotina</taxon>
        <taxon>Pucciniomycetes</taxon>
        <taxon>Pucciniales</taxon>
        <taxon>Pucciniaceae</taxon>
        <taxon>Puccinia</taxon>
    </lineage>
</organism>
<dbReference type="PANTHER" id="PTHR15271">
    <property type="entry name" value="CHROMATIN ASSEMBLY FACTOR 1 SUBUNIT B"/>
    <property type="match status" value="1"/>
</dbReference>
<feature type="compositionally biased region" description="Polar residues" evidence="10">
    <location>
        <begin position="843"/>
        <end position="871"/>
    </location>
</feature>
<dbReference type="Proteomes" id="UP000238274">
    <property type="component" value="Unassembled WGS sequence"/>
</dbReference>
<dbReference type="InterPro" id="IPR045145">
    <property type="entry name" value="PTHR15271"/>
</dbReference>
<keyword evidence="7" id="KW-0234">DNA repair</keyword>
<feature type="compositionally biased region" description="Polar residues" evidence="10">
    <location>
        <begin position="1096"/>
        <end position="1115"/>
    </location>
</feature>
<dbReference type="SUPFAM" id="SSF49590">
    <property type="entry name" value="PHL pollen allergen"/>
    <property type="match status" value="1"/>
</dbReference>
<keyword evidence="3 9" id="KW-0853">WD repeat</keyword>
<dbReference type="Pfam" id="PF24105">
    <property type="entry name" value="Beta-prop_CAF1B_HIR1"/>
    <property type="match status" value="2"/>
</dbReference>
<evidence type="ECO:0000256" key="2">
    <source>
        <dbReference type="ARBA" id="ARBA00007306"/>
    </source>
</evidence>
<name>A0A2S4WC39_9BASI</name>
<dbReference type="SMART" id="SM00320">
    <property type="entry name" value="WD40"/>
    <property type="match status" value="4"/>
</dbReference>
<dbReference type="VEuPathDB" id="FungiDB:PSTT_10309"/>
<dbReference type="OrthoDB" id="71227at2759"/>
<dbReference type="Gene3D" id="2.40.40.10">
    <property type="entry name" value="RlpA-like domain"/>
    <property type="match status" value="1"/>
</dbReference>
<protein>
    <recommendedName>
        <fullName evidence="11">CAF1B/HIR1 beta-propeller domain-containing protein</fullName>
    </recommendedName>
</protein>
<keyword evidence="4" id="KW-0677">Repeat</keyword>
<feature type="repeat" description="WD" evidence="9">
    <location>
        <begin position="661"/>
        <end position="695"/>
    </location>
</feature>
<dbReference type="GO" id="GO:0005634">
    <property type="term" value="C:nucleus"/>
    <property type="evidence" value="ECO:0007669"/>
    <property type="project" value="UniProtKB-SubCell"/>
</dbReference>
<dbReference type="GO" id="GO:0006334">
    <property type="term" value="P:nucleosome assembly"/>
    <property type="evidence" value="ECO:0007669"/>
    <property type="project" value="TreeGrafter"/>
</dbReference>
<reference evidence="13" key="2">
    <citation type="journal article" date="2018" name="BMC Genomics">
        <title>Genomic insights into host adaptation between the wheat stripe rust pathogen (Puccinia striiformis f. sp. tritici) and the barley stripe rust pathogen (Puccinia striiformis f. sp. hordei).</title>
        <authorList>
            <person name="Xia C."/>
            <person name="Wang M."/>
            <person name="Yin C."/>
            <person name="Cornejo O.E."/>
            <person name="Hulbert S.H."/>
            <person name="Chen X."/>
        </authorList>
    </citation>
    <scope>NUCLEOTIDE SEQUENCE [LARGE SCALE GENOMIC DNA]</scope>
    <source>
        <strain evidence="13">93TX-2</strain>
    </source>
</reference>
<feature type="compositionally biased region" description="Polar residues" evidence="10">
    <location>
        <begin position="815"/>
        <end position="834"/>
    </location>
</feature>
<dbReference type="InterPro" id="IPR036908">
    <property type="entry name" value="RlpA-like_sf"/>
</dbReference>
<accession>A0A2S4WC39</accession>
<evidence type="ECO:0000256" key="5">
    <source>
        <dbReference type="ARBA" id="ARBA00022763"/>
    </source>
</evidence>
<dbReference type="PROSITE" id="PS50294">
    <property type="entry name" value="WD_REPEATS_REGION"/>
    <property type="match status" value="1"/>
</dbReference>
<feature type="region of interest" description="Disordered" evidence="10">
    <location>
        <begin position="799"/>
        <end position="903"/>
    </location>
</feature>
<feature type="compositionally biased region" description="Low complexity" evidence="10">
    <location>
        <begin position="880"/>
        <end position="902"/>
    </location>
</feature>
<keyword evidence="8" id="KW-0539">Nucleus</keyword>
<dbReference type="GO" id="GO:0033186">
    <property type="term" value="C:CAF-1 complex"/>
    <property type="evidence" value="ECO:0007669"/>
    <property type="project" value="TreeGrafter"/>
</dbReference>
<dbReference type="VEuPathDB" id="FungiDB:PSTT_10306"/>
<reference evidence="13" key="3">
    <citation type="journal article" date="2018" name="Mol. Plant Microbe Interact.">
        <title>Genome sequence resources for the wheat stripe rust pathogen (Puccinia striiformis f. sp. tritici) and the barley stripe rust pathogen (Puccinia striiformis f. sp. hordei).</title>
        <authorList>
            <person name="Xia C."/>
            <person name="Wang M."/>
            <person name="Yin C."/>
            <person name="Cornejo O.E."/>
            <person name="Hulbert S.H."/>
            <person name="Chen X."/>
        </authorList>
    </citation>
    <scope>NUCLEOTIDE SEQUENCE [LARGE SCALE GENOMIC DNA]</scope>
    <source>
        <strain evidence="13">93TX-2</strain>
    </source>
</reference>
<evidence type="ECO:0000256" key="4">
    <source>
        <dbReference type="ARBA" id="ARBA00022737"/>
    </source>
</evidence>
<dbReference type="InterPro" id="IPR036322">
    <property type="entry name" value="WD40_repeat_dom_sf"/>
</dbReference>